<reference evidence="5" key="1">
    <citation type="journal article" date="2017" name="Front. Plant Sci.">
        <title>Climate Clever Clovers: New Paradigm to Reduce the Environmental Footprint of Ruminants by Breeding Low Methanogenic Forages Utilizing Haplotype Variation.</title>
        <authorList>
            <person name="Kaur P."/>
            <person name="Appels R."/>
            <person name="Bayer P.E."/>
            <person name="Keeble-Gagnere G."/>
            <person name="Wang J."/>
            <person name="Hirakawa H."/>
            <person name="Shirasawa K."/>
            <person name="Vercoe P."/>
            <person name="Stefanova K."/>
            <person name="Durmic Z."/>
            <person name="Nichols P."/>
            <person name="Revell C."/>
            <person name="Isobe S.N."/>
            <person name="Edwards D."/>
            <person name="Erskine W."/>
        </authorList>
    </citation>
    <scope>NUCLEOTIDE SEQUENCE [LARGE SCALE GENOMIC DNA]</scope>
    <source>
        <strain evidence="5">cv. Daliak</strain>
    </source>
</reference>
<dbReference type="SUPFAM" id="SSF56752">
    <property type="entry name" value="D-aminoacid aminotransferase-like PLP-dependent enzymes"/>
    <property type="match status" value="1"/>
</dbReference>
<dbReference type="InterPro" id="IPR036038">
    <property type="entry name" value="Aminotransferase-like"/>
</dbReference>
<keyword evidence="3" id="KW-0663">Pyridoxal phosphate</keyword>
<organism evidence="4 5">
    <name type="scientific">Trifolium subterraneum</name>
    <name type="common">Subterranean clover</name>
    <dbReference type="NCBI Taxonomy" id="3900"/>
    <lineage>
        <taxon>Eukaryota</taxon>
        <taxon>Viridiplantae</taxon>
        <taxon>Streptophyta</taxon>
        <taxon>Embryophyta</taxon>
        <taxon>Tracheophyta</taxon>
        <taxon>Spermatophyta</taxon>
        <taxon>Magnoliopsida</taxon>
        <taxon>eudicotyledons</taxon>
        <taxon>Gunneridae</taxon>
        <taxon>Pentapetalae</taxon>
        <taxon>rosids</taxon>
        <taxon>fabids</taxon>
        <taxon>Fabales</taxon>
        <taxon>Fabaceae</taxon>
        <taxon>Papilionoideae</taxon>
        <taxon>50 kb inversion clade</taxon>
        <taxon>NPAAA clade</taxon>
        <taxon>Hologalegina</taxon>
        <taxon>IRL clade</taxon>
        <taxon>Trifolieae</taxon>
        <taxon>Trifolium</taxon>
    </lineage>
</organism>
<feature type="non-terminal residue" evidence="4">
    <location>
        <position position="1"/>
    </location>
</feature>
<dbReference type="OrthoDB" id="1937211at2759"/>
<dbReference type="Proteomes" id="UP000242715">
    <property type="component" value="Unassembled WGS sequence"/>
</dbReference>
<evidence type="ECO:0008006" key="6">
    <source>
        <dbReference type="Google" id="ProtNLM"/>
    </source>
</evidence>
<dbReference type="InterPro" id="IPR043132">
    <property type="entry name" value="BCAT-like_C"/>
</dbReference>
<keyword evidence="5" id="KW-1185">Reference proteome</keyword>
<dbReference type="Gene3D" id="3.20.10.10">
    <property type="entry name" value="D-amino Acid Aminotransferase, subunit A, domain 2"/>
    <property type="match status" value="1"/>
</dbReference>
<comment type="cofactor">
    <cofactor evidence="1">
        <name>pyridoxal 5'-phosphate</name>
        <dbReference type="ChEBI" id="CHEBI:597326"/>
    </cofactor>
</comment>
<dbReference type="EMBL" id="DF974115">
    <property type="protein sequence ID" value="GAU45315.1"/>
    <property type="molecule type" value="Genomic_DNA"/>
</dbReference>
<proteinExistence type="inferred from homology"/>
<dbReference type="Pfam" id="PF01063">
    <property type="entry name" value="Aminotran_4"/>
    <property type="match status" value="1"/>
</dbReference>
<evidence type="ECO:0000313" key="4">
    <source>
        <dbReference type="EMBL" id="GAU45315.1"/>
    </source>
</evidence>
<evidence type="ECO:0000256" key="1">
    <source>
        <dbReference type="ARBA" id="ARBA00001933"/>
    </source>
</evidence>
<evidence type="ECO:0000256" key="2">
    <source>
        <dbReference type="ARBA" id="ARBA00009320"/>
    </source>
</evidence>
<protein>
    <recommendedName>
        <fullName evidence="6">Branched-chain amino acid aminotransferase</fullName>
    </recommendedName>
</protein>
<comment type="similarity">
    <text evidence="2">Belongs to the class-IV pyridoxal-phosphate-dependent aminotransferase family.</text>
</comment>
<dbReference type="InterPro" id="IPR005786">
    <property type="entry name" value="B_amino_transII"/>
</dbReference>
<dbReference type="PANTHER" id="PTHR42825">
    <property type="entry name" value="AMINO ACID AMINOTRANSFERASE"/>
    <property type="match status" value="1"/>
</dbReference>
<evidence type="ECO:0000313" key="5">
    <source>
        <dbReference type="Proteomes" id="UP000242715"/>
    </source>
</evidence>
<dbReference type="AlphaFoldDB" id="A0A2Z6PA34"/>
<accession>A0A2Z6PA34</accession>
<name>A0A2Z6PA34_TRISU</name>
<dbReference type="InterPro" id="IPR001544">
    <property type="entry name" value="Aminotrans_IV"/>
</dbReference>
<dbReference type="GO" id="GO:0009081">
    <property type="term" value="P:branched-chain amino acid metabolic process"/>
    <property type="evidence" value="ECO:0007669"/>
    <property type="project" value="InterPro"/>
</dbReference>
<dbReference type="GO" id="GO:0004084">
    <property type="term" value="F:branched-chain-amino-acid transaminase activity"/>
    <property type="evidence" value="ECO:0007669"/>
    <property type="project" value="InterPro"/>
</dbReference>
<gene>
    <name evidence="4" type="ORF">TSUD_84320</name>
</gene>
<sequence length="107" mass="11640">GKVIYTAPILGTILPGITRKSIIELARDLGYQVEERKISVKELLQANEVFCTGTAVGISDVGSVTYKNKCVKFKTGAGTVTQKLYDLITGIHTGLLEDKKGWIVKID</sequence>
<dbReference type="PANTHER" id="PTHR42825:SF32">
    <property type="entry name" value="BRANCHED-CHAIN-AMINO-ACID AMINOTRANSFERASE"/>
    <property type="match status" value="1"/>
</dbReference>
<evidence type="ECO:0000256" key="3">
    <source>
        <dbReference type="ARBA" id="ARBA00022898"/>
    </source>
</evidence>